<sequence>MAIDIVVTQSFACEPEIVLNTLSEHQHLDRFFNASFTVLPSHAHYTRRQVSMLGYRFIERVEQVDPFTLNYHIEGDGPVNHHRASINVTPSETGCLLVYSIHCQAKWWQPSWLLQAIIRHDLTQALHKLKELCDAC</sequence>
<dbReference type="EMBL" id="MWPV01000001">
    <property type="protein sequence ID" value="OUL58729.1"/>
    <property type="molecule type" value="Genomic_DNA"/>
</dbReference>
<reference evidence="1 2" key="1">
    <citation type="submission" date="2017-02" db="EMBL/GenBank/DDBJ databases">
        <title>Pseudoalteromonas ulvae TC14 Genome.</title>
        <authorList>
            <person name="Molmeret M."/>
        </authorList>
    </citation>
    <scope>NUCLEOTIDE SEQUENCE [LARGE SCALE GENOMIC DNA]</scope>
    <source>
        <strain evidence="1">TC14</strain>
    </source>
</reference>
<dbReference type="Gene3D" id="3.30.530.20">
    <property type="match status" value="1"/>
</dbReference>
<dbReference type="SUPFAM" id="SSF55961">
    <property type="entry name" value="Bet v1-like"/>
    <property type="match status" value="1"/>
</dbReference>
<dbReference type="AlphaFoldDB" id="A0A244CU17"/>
<evidence type="ECO:0008006" key="3">
    <source>
        <dbReference type="Google" id="ProtNLM"/>
    </source>
</evidence>
<dbReference type="RefSeq" id="WP_086742110.1">
    <property type="nucleotide sequence ID" value="NZ_MWPV01000001.1"/>
</dbReference>
<keyword evidence="2" id="KW-1185">Reference proteome</keyword>
<dbReference type="Pfam" id="PF10604">
    <property type="entry name" value="Polyketide_cyc2"/>
    <property type="match status" value="1"/>
</dbReference>
<dbReference type="InterPro" id="IPR023393">
    <property type="entry name" value="START-like_dom_sf"/>
</dbReference>
<accession>A0A244CU17</accession>
<evidence type="ECO:0000313" key="1">
    <source>
        <dbReference type="EMBL" id="OUL58729.1"/>
    </source>
</evidence>
<dbReference type="InterPro" id="IPR019587">
    <property type="entry name" value="Polyketide_cyclase/dehydratase"/>
</dbReference>
<dbReference type="CDD" id="cd07821">
    <property type="entry name" value="PYR_PYL_RCAR_like"/>
    <property type="match status" value="1"/>
</dbReference>
<protein>
    <recommendedName>
        <fullName evidence="3">SRPBCC family protein</fullName>
    </recommendedName>
</protein>
<name>A0A244CU17_PSEDV</name>
<organism evidence="1 2">
    <name type="scientific">Pseudoalteromonas ulvae</name>
    <dbReference type="NCBI Taxonomy" id="107327"/>
    <lineage>
        <taxon>Bacteria</taxon>
        <taxon>Pseudomonadati</taxon>
        <taxon>Pseudomonadota</taxon>
        <taxon>Gammaproteobacteria</taxon>
        <taxon>Alteromonadales</taxon>
        <taxon>Pseudoalteromonadaceae</taxon>
        <taxon>Pseudoalteromonas</taxon>
    </lineage>
</organism>
<gene>
    <name evidence="1" type="ORF">B1199_00095</name>
</gene>
<evidence type="ECO:0000313" key="2">
    <source>
        <dbReference type="Proteomes" id="UP000194841"/>
    </source>
</evidence>
<dbReference type="OrthoDB" id="6293039at2"/>
<dbReference type="Proteomes" id="UP000194841">
    <property type="component" value="Unassembled WGS sequence"/>
</dbReference>
<proteinExistence type="predicted"/>
<comment type="caution">
    <text evidence="1">The sequence shown here is derived from an EMBL/GenBank/DDBJ whole genome shotgun (WGS) entry which is preliminary data.</text>
</comment>